<dbReference type="PROSITE" id="PS00028">
    <property type="entry name" value="ZINC_FINGER_C2H2_1"/>
    <property type="match status" value="5"/>
</dbReference>
<keyword evidence="2" id="KW-0479">Metal-binding</keyword>
<keyword evidence="5" id="KW-0862">Zinc</keyword>
<dbReference type="GO" id="GO:0045944">
    <property type="term" value="P:positive regulation of transcription by RNA polymerase II"/>
    <property type="evidence" value="ECO:0007669"/>
    <property type="project" value="EnsemblFungi"/>
</dbReference>
<dbReference type="Gene3D" id="6.10.140.370">
    <property type="match status" value="1"/>
</dbReference>
<name>G8JU95_ERECY</name>
<dbReference type="HOGENOM" id="CLU_014727_1_0_1"/>
<dbReference type="PANTHER" id="PTHR19818">
    <property type="entry name" value="ZINC FINGER PROTEIN ZIC AND GLI"/>
    <property type="match status" value="1"/>
</dbReference>
<dbReference type="Pfam" id="PF21816">
    <property type="entry name" value="Zap1_zf1"/>
    <property type="match status" value="1"/>
</dbReference>
<dbReference type="FunFam" id="3.30.160.60:FF:001102">
    <property type="entry name" value="Transcription factor IIIA"/>
    <property type="match status" value="1"/>
</dbReference>
<dbReference type="InterPro" id="IPR036236">
    <property type="entry name" value="Znf_C2H2_sf"/>
</dbReference>
<dbReference type="PANTHER" id="PTHR19818:SF139">
    <property type="entry name" value="PAIR-RULE PROTEIN ODD-PAIRED"/>
    <property type="match status" value="1"/>
</dbReference>
<protein>
    <recommendedName>
        <fullName evidence="12">C2H2-type domain-containing protein</fullName>
    </recommendedName>
</protein>
<keyword evidence="7" id="KW-0238">DNA-binding</keyword>
<reference evidence="14" key="1">
    <citation type="journal article" date="2012" name="G3 (Bethesda)">
        <title>Pichia sorbitophila, an interspecies yeast hybrid reveals early steps of genome resolution following polyploidization.</title>
        <authorList>
            <person name="Leh Louis V."/>
            <person name="Despons L."/>
            <person name="Friedrich A."/>
            <person name="Martin T."/>
            <person name="Durrens P."/>
            <person name="Casaregola S."/>
            <person name="Neuveglise C."/>
            <person name="Fairhead C."/>
            <person name="Marck C."/>
            <person name="Cruz J.A."/>
            <person name="Straub M.L."/>
            <person name="Kugler V."/>
            <person name="Sacerdot C."/>
            <person name="Uzunov Z."/>
            <person name="Thierry A."/>
            <person name="Weiss S."/>
            <person name="Bleykasten C."/>
            <person name="De Montigny J."/>
            <person name="Jacques N."/>
            <person name="Jung P."/>
            <person name="Lemaire M."/>
            <person name="Mallet S."/>
            <person name="Morel G."/>
            <person name="Richard G.F."/>
            <person name="Sarkar A."/>
            <person name="Savel G."/>
            <person name="Schacherer J."/>
            <person name="Seret M.L."/>
            <person name="Talla E."/>
            <person name="Samson G."/>
            <person name="Jubin C."/>
            <person name="Poulain J."/>
            <person name="Vacherie B."/>
            <person name="Barbe V."/>
            <person name="Pelletier E."/>
            <person name="Sherman D.J."/>
            <person name="Westhof E."/>
            <person name="Weissenbach J."/>
            <person name="Baret P.V."/>
            <person name="Wincker P."/>
            <person name="Gaillardin C."/>
            <person name="Dujon B."/>
            <person name="Souciet J.L."/>
        </authorList>
    </citation>
    <scope>NUCLEOTIDE SEQUENCE [LARGE SCALE GENOMIC DNA]</scope>
    <source>
        <strain evidence="14">CBS 270.75 / DBVPG 7215 / KCTC 17166 / NRRL Y-17582</strain>
    </source>
</reference>
<dbReference type="EMBL" id="CP002502">
    <property type="protein sequence ID" value="AET40675.1"/>
    <property type="molecule type" value="Genomic_DNA"/>
</dbReference>
<evidence type="ECO:0000256" key="3">
    <source>
        <dbReference type="ARBA" id="ARBA00022737"/>
    </source>
</evidence>
<dbReference type="Gene3D" id="3.30.160.60">
    <property type="entry name" value="Classic Zinc Finger"/>
    <property type="match status" value="4"/>
</dbReference>
<dbReference type="GO" id="GO:0008270">
    <property type="term" value="F:zinc ion binding"/>
    <property type="evidence" value="ECO:0007669"/>
    <property type="project" value="UniProtKB-KW"/>
</dbReference>
<evidence type="ECO:0000313" key="14">
    <source>
        <dbReference type="Proteomes" id="UP000006790"/>
    </source>
</evidence>
<dbReference type="SUPFAM" id="SSF57667">
    <property type="entry name" value="beta-beta-alpha zinc fingers"/>
    <property type="match status" value="3"/>
</dbReference>
<keyword evidence="14" id="KW-1185">Reference proteome</keyword>
<proteinExistence type="predicted"/>
<dbReference type="AlphaFoldDB" id="G8JU95"/>
<dbReference type="GO" id="GO:0005634">
    <property type="term" value="C:nucleus"/>
    <property type="evidence" value="ECO:0007669"/>
    <property type="project" value="UniProtKB-SubCell"/>
</dbReference>
<dbReference type="InterPro" id="IPR048420">
    <property type="entry name" value="Zap1-like_Znf1"/>
</dbReference>
<evidence type="ECO:0000256" key="2">
    <source>
        <dbReference type="ARBA" id="ARBA00022723"/>
    </source>
</evidence>
<evidence type="ECO:0000256" key="6">
    <source>
        <dbReference type="ARBA" id="ARBA00023015"/>
    </source>
</evidence>
<evidence type="ECO:0000256" key="1">
    <source>
        <dbReference type="ARBA" id="ARBA00004123"/>
    </source>
</evidence>
<keyword evidence="6" id="KW-0805">Transcription regulation</keyword>
<dbReference type="GO" id="GO:0034224">
    <property type="term" value="P:cellular response to zinc ion starvation"/>
    <property type="evidence" value="ECO:0007669"/>
    <property type="project" value="EnsemblFungi"/>
</dbReference>
<dbReference type="RefSeq" id="XP_003647492.1">
    <property type="nucleotide sequence ID" value="XM_003647444.1"/>
</dbReference>
<dbReference type="InterPro" id="IPR013087">
    <property type="entry name" value="Znf_C2H2_type"/>
</dbReference>
<dbReference type="Proteomes" id="UP000006790">
    <property type="component" value="Chromosome 6"/>
</dbReference>
<evidence type="ECO:0000256" key="10">
    <source>
        <dbReference type="PROSITE-ProRule" id="PRU00042"/>
    </source>
</evidence>
<keyword evidence="9" id="KW-0539">Nucleus</keyword>
<feature type="domain" description="C2H2-type" evidence="12">
    <location>
        <begin position="516"/>
        <end position="545"/>
    </location>
</feature>
<dbReference type="FunCoup" id="G8JU95">
    <property type="interactions" value="369"/>
</dbReference>
<dbReference type="eggNOG" id="KOG1721">
    <property type="taxonomic scope" value="Eukaryota"/>
</dbReference>
<evidence type="ECO:0000256" key="9">
    <source>
        <dbReference type="ARBA" id="ARBA00023242"/>
    </source>
</evidence>
<feature type="domain" description="C2H2-type" evidence="12">
    <location>
        <begin position="602"/>
        <end position="629"/>
    </location>
</feature>
<feature type="compositionally biased region" description="Polar residues" evidence="11">
    <location>
        <begin position="199"/>
        <end position="210"/>
    </location>
</feature>
<dbReference type="GO" id="GO:0000978">
    <property type="term" value="F:RNA polymerase II cis-regulatory region sequence-specific DNA binding"/>
    <property type="evidence" value="ECO:0007669"/>
    <property type="project" value="TreeGrafter"/>
</dbReference>
<dbReference type="GO" id="GO:0000122">
    <property type="term" value="P:negative regulation of transcription by RNA polymerase II"/>
    <property type="evidence" value="ECO:0007669"/>
    <property type="project" value="UniProtKB-ARBA"/>
</dbReference>
<evidence type="ECO:0000256" key="8">
    <source>
        <dbReference type="ARBA" id="ARBA00023163"/>
    </source>
</evidence>
<evidence type="ECO:0000313" key="13">
    <source>
        <dbReference type="EMBL" id="AET40675.1"/>
    </source>
</evidence>
<keyword evidence="4 10" id="KW-0863">Zinc-finger</keyword>
<dbReference type="FunFam" id="3.30.160.60:FF:000450">
    <property type="entry name" value="PR domain zinc finger protein 14"/>
    <property type="match status" value="1"/>
</dbReference>
<dbReference type="FunFam" id="3.30.160.60:FF:001465">
    <property type="entry name" value="Zinc finger protein 560"/>
    <property type="match status" value="1"/>
</dbReference>
<dbReference type="FunFam" id="3.30.160.60:FF:000557">
    <property type="entry name" value="zinc finger and SCAN domain-containing protein 29"/>
    <property type="match status" value="1"/>
</dbReference>
<accession>G8JU95</accession>
<dbReference type="KEGG" id="erc:Ecym_6295"/>
<dbReference type="InterPro" id="IPR040792">
    <property type="entry name" value="Zap1_Znf2"/>
</dbReference>
<dbReference type="OrthoDB" id="3437960at2759"/>
<dbReference type="OMA" id="CQHFEFL"/>
<dbReference type="SMART" id="SM00355">
    <property type="entry name" value="ZnF_C2H2"/>
    <property type="match status" value="8"/>
</dbReference>
<evidence type="ECO:0000256" key="7">
    <source>
        <dbReference type="ARBA" id="ARBA00023125"/>
    </source>
</evidence>
<evidence type="ECO:0000259" key="12">
    <source>
        <dbReference type="PROSITE" id="PS50157"/>
    </source>
</evidence>
<keyword evidence="8" id="KW-0804">Transcription</keyword>
<comment type="subcellular location">
    <subcellularLocation>
        <location evidence="1">Nucleus</location>
    </subcellularLocation>
</comment>
<organism evidence="13 14">
    <name type="scientific">Eremothecium cymbalariae (strain CBS 270.75 / DBVPG 7215 / KCTC 17166 / NRRL Y-17582)</name>
    <name type="common">Yeast</name>
    <dbReference type="NCBI Taxonomy" id="931890"/>
    <lineage>
        <taxon>Eukaryota</taxon>
        <taxon>Fungi</taxon>
        <taxon>Dikarya</taxon>
        <taxon>Ascomycota</taxon>
        <taxon>Saccharomycotina</taxon>
        <taxon>Saccharomycetes</taxon>
        <taxon>Saccharomycetales</taxon>
        <taxon>Saccharomycetaceae</taxon>
        <taxon>Eremothecium</taxon>
    </lineage>
</organism>
<dbReference type="InParanoid" id="G8JU95"/>
<dbReference type="PROSITE" id="PS50157">
    <property type="entry name" value="ZINC_FINGER_C2H2_2"/>
    <property type="match status" value="4"/>
</dbReference>
<gene>
    <name evidence="13" type="ordered locus">Ecym_6295</name>
</gene>
<feature type="region of interest" description="Disordered" evidence="11">
    <location>
        <begin position="193"/>
        <end position="212"/>
    </location>
</feature>
<keyword evidence="3" id="KW-0677">Repeat</keyword>
<sequence length="663" mass="74602">MCAMMSDQLSGQDIQQQGIVHGHIHNYNNLTYIHGHVHNGAKEEGDSSTVPMGSVYTPQKGVDCSKFHDCQHFGFVNYHNLNLFQETNGGGVNGGEGLLDGVQDDSLLGQVRARRGGKVGSCVQCNPKIMEVCCEQPHAGQVLPGDVVLFEEKEMEQMPENNQAVAILNLQKFINCDLTCHSNGVTTSTMEAQDRSLPSPMTTADSLPSSGGSGDHVFERLCQQCMNYEPCEDAGNHQMMTACHEHIFHSETDMKILNDLASISNMYETPLSKHSGESINLLHSSISGFQDFNTIAPTPSVAAATTTVQSQSHPNHHHHRIELHPHTSLAYNNRFNRRERAPGDVSSHLRSNNNAKNVDGSGKSNTNTVNFNWSFKNNCNMLKCLWNECAEEFPTLLELQSHVLKSHISGDTSITDYPCQWKDCEFLSTDTDSLINHINGTHGISFDVKFLSDEIKEPQVQNCRHHCESRCTNAIKEKQGGIFQCTWESCHQTCKSRQELNEHIEAIHVPTGQSSYQCRWDGCTKHFAQRQKLLRHIKVHTGYKPFKCPHCSKTFSTEDILSQHIRTHSGERPFKCQFCDKRFTTSSSLRIHIRTHTGEKPLACNVCGKRFNESSNLSKHMKIHERKYMCKHCKRSFDRLQQYNIHIAKCSTTNEIANMSTCI</sequence>
<feature type="domain" description="C2H2-type" evidence="12">
    <location>
        <begin position="546"/>
        <end position="573"/>
    </location>
</feature>
<evidence type="ECO:0000256" key="4">
    <source>
        <dbReference type="ARBA" id="ARBA00022771"/>
    </source>
</evidence>
<feature type="compositionally biased region" description="Polar residues" evidence="11">
    <location>
        <begin position="348"/>
        <end position="363"/>
    </location>
</feature>
<dbReference type="STRING" id="931890.G8JU95"/>
<dbReference type="Pfam" id="PF00096">
    <property type="entry name" value="zf-C2H2"/>
    <property type="match status" value="3"/>
</dbReference>
<feature type="region of interest" description="Disordered" evidence="11">
    <location>
        <begin position="341"/>
        <end position="363"/>
    </location>
</feature>
<dbReference type="InterPro" id="IPR050329">
    <property type="entry name" value="GLI_C2H2-zinc-finger"/>
</dbReference>
<evidence type="ECO:0000256" key="11">
    <source>
        <dbReference type="SAM" id="MobiDB-lite"/>
    </source>
</evidence>
<feature type="domain" description="C2H2-type" evidence="12">
    <location>
        <begin position="574"/>
        <end position="601"/>
    </location>
</feature>
<dbReference type="Pfam" id="PF13894">
    <property type="entry name" value="zf-C2H2_4"/>
    <property type="match status" value="1"/>
</dbReference>
<dbReference type="GeneID" id="11469059"/>
<dbReference type="GO" id="GO:0000981">
    <property type="term" value="F:DNA-binding transcription factor activity, RNA polymerase II-specific"/>
    <property type="evidence" value="ECO:0007669"/>
    <property type="project" value="EnsemblFungi"/>
</dbReference>
<evidence type="ECO:0000256" key="5">
    <source>
        <dbReference type="ARBA" id="ARBA00022833"/>
    </source>
</evidence>
<dbReference type="Pfam" id="PF18217">
    <property type="entry name" value="Zap1_zf2"/>
    <property type="match status" value="1"/>
</dbReference>